<evidence type="ECO:0000313" key="3">
    <source>
        <dbReference type="EMBL" id="PNI04864.1"/>
    </source>
</evidence>
<evidence type="ECO:0000259" key="2">
    <source>
        <dbReference type="Pfam" id="PF01478"/>
    </source>
</evidence>
<dbReference type="GO" id="GO:0016020">
    <property type="term" value="C:membrane"/>
    <property type="evidence" value="ECO:0007669"/>
    <property type="project" value="InterPro"/>
</dbReference>
<dbReference type="Pfam" id="PF01478">
    <property type="entry name" value="Peptidase_A24"/>
    <property type="match status" value="1"/>
</dbReference>
<keyword evidence="1" id="KW-1133">Transmembrane helix</keyword>
<dbReference type="EMBL" id="POSK01000006">
    <property type="protein sequence ID" value="PNI04864.1"/>
    <property type="molecule type" value="Genomic_DNA"/>
</dbReference>
<feature type="transmembrane region" description="Helical" evidence="1">
    <location>
        <begin position="37"/>
        <end position="55"/>
    </location>
</feature>
<feature type="domain" description="Prepilin type IV endopeptidase peptidase" evidence="2">
    <location>
        <begin position="16"/>
        <end position="115"/>
    </location>
</feature>
<dbReference type="Proteomes" id="UP000236449">
    <property type="component" value="Unassembled WGS sequence"/>
</dbReference>
<feature type="transmembrane region" description="Helical" evidence="1">
    <location>
        <begin position="156"/>
        <end position="173"/>
    </location>
</feature>
<name>A0A2J8I2Z8_VIBDI</name>
<dbReference type="InterPro" id="IPR000045">
    <property type="entry name" value="Prepilin_IV_endopep_pep"/>
</dbReference>
<proteinExistence type="predicted"/>
<dbReference type="AlphaFoldDB" id="A0A2J8I2Z8"/>
<protein>
    <recommendedName>
        <fullName evidence="2">Prepilin type IV endopeptidase peptidase domain-containing protein</fullName>
    </recommendedName>
</protein>
<evidence type="ECO:0000313" key="4">
    <source>
        <dbReference type="Proteomes" id="UP000236449"/>
    </source>
</evidence>
<evidence type="ECO:0000256" key="1">
    <source>
        <dbReference type="SAM" id="Phobius"/>
    </source>
</evidence>
<dbReference type="GO" id="GO:0004190">
    <property type="term" value="F:aspartic-type endopeptidase activity"/>
    <property type="evidence" value="ECO:0007669"/>
    <property type="project" value="InterPro"/>
</dbReference>
<feature type="transmembrane region" description="Helical" evidence="1">
    <location>
        <begin position="61"/>
        <end position="82"/>
    </location>
</feature>
<keyword evidence="1" id="KW-0812">Transmembrane</keyword>
<sequence>MGNELVNWIVLYPSIFTWVILFIIGVYDAREHRIPNFWVLLLLSVAIVVSLGSPIDISERLYGFALLFILMLLLYLVGGVAAGDVKLAAVIGYILGWEELASYSWAFAFSCLFIGVMYQLIKRLTTDVQYGYLGYQAVLVSVSFKSMKPMQTNATYMPLAPVMIVALAINSYFSHFS</sequence>
<gene>
    <name evidence="3" type="ORF">C1N32_11055</name>
</gene>
<reference evidence="3 4" key="1">
    <citation type="submission" date="2018-01" db="EMBL/GenBank/DDBJ databases">
        <title>Draft genome sequences of six Vibrio diazotrophicus strains isolated from deep-sea sediments of the Baltic Sea.</title>
        <authorList>
            <person name="Castillo D."/>
            <person name="Vandieken V."/>
            <person name="Chiang O."/>
            <person name="Middelboe M."/>
        </authorList>
    </citation>
    <scope>NUCLEOTIDE SEQUENCE [LARGE SCALE GENOMIC DNA]</scope>
    <source>
        <strain evidence="3 4">60.27F</strain>
    </source>
</reference>
<keyword evidence="1" id="KW-0472">Membrane</keyword>
<feature type="transmembrane region" description="Helical" evidence="1">
    <location>
        <begin position="6"/>
        <end position="25"/>
    </location>
</feature>
<dbReference type="Gene3D" id="1.20.120.1220">
    <property type="match status" value="1"/>
</dbReference>
<dbReference type="OrthoDB" id="5905525at2"/>
<accession>A0A2J8I2Z8</accession>
<comment type="caution">
    <text evidence="3">The sequence shown here is derived from an EMBL/GenBank/DDBJ whole genome shotgun (WGS) entry which is preliminary data.</text>
</comment>
<organism evidence="3 4">
    <name type="scientific">Vibrio diazotrophicus</name>
    <dbReference type="NCBI Taxonomy" id="685"/>
    <lineage>
        <taxon>Bacteria</taxon>
        <taxon>Pseudomonadati</taxon>
        <taxon>Pseudomonadota</taxon>
        <taxon>Gammaproteobacteria</taxon>
        <taxon>Vibrionales</taxon>
        <taxon>Vibrionaceae</taxon>
        <taxon>Vibrio</taxon>
    </lineage>
</organism>
<feature type="transmembrane region" description="Helical" evidence="1">
    <location>
        <begin position="103"/>
        <end position="121"/>
    </location>
</feature>